<evidence type="ECO:0000313" key="4">
    <source>
        <dbReference type="EMBL" id="MDO9713861.1"/>
    </source>
</evidence>
<gene>
    <name evidence="4" type="ORF">Q7A36_36470</name>
</gene>
<evidence type="ECO:0000256" key="2">
    <source>
        <dbReference type="ARBA" id="ARBA00022729"/>
    </source>
</evidence>
<dbReference type="PANTHER" id="PTHR35841:SF1">
    <property type="entry name" value="PHOSPHONATES-BINDING PERIPLASMIC PROTEIN"/>
    <property type="match status" value="1"/>
</dbReference>
<evidence type="ECO:0000256" key="3">
    <source>
        <dbReference type="SAM" id="SignalP"/>
    </source>
</evidence>
<dbReference type="Gene3D" id="3.40.190.10">
    <property type="entry name" value="Periplasmic binding protein-like II"/>
    <property type="match status" value="2"/>
</dbReference>
<dbReference type="SUPFAM" id="SSF53850">
    <property type="entry name" value="Periplasmic binding protein-like II"/>
    <property type="match status" value="1"/>
</dbReference>
<comment type="similarity">
    <text evidence="1">Belongs to the phosphate/phosphite/phosphonate binding protein family.</text>
</comment>
<proteinExistence type="inferred from homology"/>
<organism evidence="4 5">
    <name type="scientific">Paracraurococcus lichenis</name>
    <dbReference type="NCBI Taxonomy" id="3064888"/>
    <lineage>
        <taxon>Bacteria</taxon>
        <taxon>Pseudomonadati</taxon>
        <taxon>Pseudomonadota</taxon>
        <taxon>Alphaproteobacteria</taxon>
        <taxon>Acetobacterales</taxon>
        <taxon>Roseomonadaceae</taxon>
        <taxon>Paracraurococcus</taxon>
    </lineage>
</organism>
<dbReference type="EMBL" id="JAUTWS010000129">
    <property type="protein sequence ID" value="MDO9713861.1"/>
    <property type="molecule type" value="Genomic_DNA"/>
</dbReference>
<dbReference type="InterPro" id="IPR005770">
    <property type="entry name" value="PhnD"/>
</dbReference>
<keyword evidence="5" id="KW-1185">Reference proteome</keyword>
<protein>
    <submittedName>
        <fullName evidence="4">Phosphate/phosphite/phosphonate ABC transporter substrate-binding protein</fullName>
    </submittedName>
</protein>
<feature type="signal peptide" evidence="3">
    <location>
        <begin position="1"/>
        <end position="23"/>
    </location>
</feature>
<dbReference type="PANTHER" id="PTHR35841">
    <property type="entry name" value="PHOSPHONATES-BINDING PERIPLASMIC PROTEIN"/>
    <property type="match status" value="1"/>
</dbReference>
<sequence length="284" mass="30353">MRRRSLLTLTAVLALPAAGRAQGQSLRCAVGPFQPTPGDTRRAYEPFFARMAAAVGRPLDLTVTTDWAGIAVALSTGQVDLAWMGPWGYVLAKDRANAEALAVVKYQDKPTYQAIILARPELAIARFPEDAKGMSISFADAGSTSGWLVPHYWFRTQGIDPRTYFKYRDGASHPANDIAVANGQVDLATDYDRNLAAMIAAGRVTPEQVKIVWRSDPLPNDALAVRADLDPALKAKLREAALGIDAAVAAQAMPANYTGWVAAQPDSYAMIEAAGRALGRIGGG</sequence>
<dbReference type="CDD" id="cd01071">
    <property type="entry name" value="PBP2_PhnD_like"/>
    <property type="match status" value="1"/>
</dbReference>
<evidence type="ECO:0000256" key="1">
    <source>
        <dbReference type="ARBA" id="ARBA00007162"/>
    </source>
</evidence>
<comment type="caution">
    <text evidence="4">The sequence shown here is derived from an EMBL/GenBank/DDBJ whole genome shotgun (WGS) entry which is preliminary data.</text>
</comment>
<reference evidence="4 5" key="1">
    <citation type="submission" date="2023-08" db="EMBL/GenBank/DDBJ databases">
        <title>The draft genome sequence of Paracraurococcus sp. LOR1-02.</title>
        <authorList>
            <person name="Kingkaew E."/>
            <person name="Tanasupawat S."/>
        </authorList>
    </citation>
    <scope>NUCLEOTIDE SEQUENCE [LARGE SCALE GENOMIC DNA]</scope>
    <source>
        <strain evidence="4 5">LOR1-02</strain>
    </source>
</reference>
<dbReference type="NCBIfam" id="TIGR01098">
    <property type="entry name" value="3A0109s03R"/>
    <property type="match status" value="1"/>
</dbReference>
<feature type="chain" id="PRO_5046744905" evidence="3">
    <location>
        <begin position="24"/>
        <end position="284"/>
    </location>
</feature>
<keyword evidence="2 3" id="KW-0732">Signal</keyword>
<accession>A0ABT9ECR1</accession>
<dbReference type="RefSeq" id="WP_305108709.1">
    <property type="nucleotide sequence ID" value="NZ_JAUTWS010000129.1"/>
</dbReference>
<evidence type="ECO:0000313" key="5">
    <source>
        <dbReference type="Proteomes" id="UP001243009"/>
    </source>
</evidence>
<name>A0ABT9ECR1_9PROT</name>
<dbReference type="Pfam" id="PF12974">
    <property type="entry name" value="Phosphonate-bd"/>
    <property type="match status" value="1"/>
</dbReference>
<dbReference type="Proteomes" id="UP001243009">
    <property type="component" value="Unassembled WGS sequence"/>
</dbReference>